<name>A0A2P2MF76_RHIMU</name>
<dbReference type="AlphaFoldDB" id="A0A2P2MF76"/>
<sequence length="25" mass="3061">MINVSLFLFLILFQTHHSHFQRECV</sequence>
<organism evidence="1">
    <name type="scientific">Rhizophora mucronata</name>
    <name type="common">Asiatic mangrove</name>
    <dbReference type="NCBI Taxonomy" id="61149"/>
    <lineage>
        <taxon>Eukaryota</taxon>
        <taxon>Viridiplantae</taxon>
        <taxon>Streptophyta</taxon>
        <taxon>Embryophyta</taxon>
        <taxon>Tracheophyta</taxon>
        <taxon>Spermatophyta</taxon>
        <taxon>Magnoliopsida</taxon>
        <taxon>eudicotyledons</taxon>
        <taxon>Gunneridae</taxon>
        <taxon>Pentapetalae</taxon>
        <taxon>rosids</taxon>
        <taxon>fabids</taxon>
        <taxon>Malpighiales</taxon>
        <taxon>Rhizophoraceae</taxon>
        <taxon>Rhizophora</taxon>
    </lineage>
</organism>
<evidence type="ECO:0000313" key="1">
    <source>
        <dbReference type="EMBL" id="MBX28906.1"/>
    </source>
</evidence>
<reference evidence="1" key="1">
    <citation type="submission" date="2018-02" db="EMBL/GenBank/DDBJ databases">
        <title>Rhizophora mucronata_Transcriptome.</title>
        <authorList>
            <person name="Meera S.P."/>
            <person name="Sreeshan A."/>
            <person name="Augustine A."/>
        </authorList>
    </citation>
    <scope>NUCLEOTIDE SEQUENCE</scope>
    <source>
        <tissue evidence="1">Leaf</tissue>
    </source>
</reference>
<dbReference type="EMBL" id="GGEC01048422">
    <property type="protein sequence ID" value="MBX28906.1"/>
    <property type="molecule type" value="Transcribed_RNA"/>
</dbReference>
<accession>A0A2P2MF76</accession>
<proteinExistence type="predicted"/>
<protein>
    <submittedName>
        <fullName evidence="1">Uncharacterized protein</fullName>
    </submittedName>
</protein>